<accession>A0A366LDB3</accession>
<evidence type="ECO:0000313" key="3">
    <source>
        <dbReference type="Proteomes" id="UP000252081"/>
    </source>
</evidence>
<organism evidence="2 3">
    <name type="scientific">Pedobacter miscanthi</name>
    <dbReference type="NCBI Taxonomy" id="2259170"/>
    <lineage>
        <taxon>Bacteria</taxon>
        <taxon>Pseudomonadati</taxon>
        <taxon>Bacteroidota</taxon>
        <taxon>Sphingobacteriia</taxon>
        <taxon>Sphingobacteriales</taxon>
        <taxon>Sphingobacteriaceae</taxon>
        <taxon>Pedobacter</taxon>
    </lineage>
</organism>
<reference evidence="2 3" key="1">
    <citation type="submission" date="2018-07" db="EMBL/GenBank/DDBJ databases">
        <title>A draft genome of a endophytic bacteria, a new species of Pedobacter.</title>
        <authorList>
            <person name="Zhang Z.D."/>
            <person name="Chen Z.J."/>
        </authorList>
    </citation>
    <scope>NUCLEOTIDE SEQUENCE [LARGE SCALE GENOMIC DNA]</scope>
    <source>
        <strain evidence="2 3">RS10</strain>
    </source>
</reference>
<feature type="region of interest" description="Disordered" evidence="1">
    <location>
        <begin position="25"/>
        <end position="63"/>
    </location>
</feature>
<gene>
    <name evidence="2" type="ORF">DRW42_00795</name>
</gene>
<evidence type="ECO:0000313" key="2">
    <source>
        <dbReference type="EMBL" id="RBQ11846.1"/>
    </source>
</evidence>
<keyword evidence="3" id="KW-1185">Reference proteome</keyword>
<protein>
    <submittedName>
        <fullName evidence="2">Uncharacterized protein</fullName>
    </submittedName>
</protein>
<evidence type="ECO:0000256" key="1">
    <source>
        <dbReference type="SAM" id="MobiDB-lite"/>
    </source>
</evidence>
<dbReference type="Proteomes" id="UP000252081">
    <property type="component" value="Unassembled WGS sequence"/>
</dbReference>
<proteinExistence type="predicted"/>
<dbReference type="AlphaFoldDB" id="A0A366LDB3"/>
<dbReference type="RefSeq" id="WP_113946925.1">
    <property type="nucleotide sequence ID" value="NZ_QNQU01000001.1"/>
</dbReference>
<feature type="compositionally biased region" description="Basic and acidic residues" evidence="1">
    <location>
        <begin position="36"/>
        <end position="63"/>
    </location>
</feature>
<name>A0A366LDB3_9SPHI</name>
<dbReference type="PROSITE" id="PS51257">
    <property type="entry name" value="PROKAR_LIPOPROTEIN"/>
    <property type="match status" value="1"/>
</dbReference>
<dbReference type="EMBL" id="QNQU01000001">
    <property type="protein sequence ID" value="RBQ11846.1"/>
    <property type="molecule type" value="Genomic_DNA"/>
</dbReference>
<comment type="caution">
    <text evidence="2">The sequence shown here is derived from an EMBL/GenBank/DDBJ whole genome shotgun (WGS) entry which is preliminary data.</text>
</comment>
<sequence length="63" mass="6927">MKTLRLFLCVTAIAGMALQGCTNPSEKGKKVKLKMTSKDTSAKKVDTLQPQKKLDPGDSVRKY</sequence>